<organism evidence="2 3">
    <name type="scientific">Tribonema minus</name>
    <dbReference type="NCBI Taxonomy" id="303371"/>
    <lineage>
        <taxon>Eukaryota</taxon>
        <taxon>Sar</taxon>
        <taxon>Stramenopiles</taxon>
        <taxon>Ochrophyta</taxon>
        <taxon>PX clade</taxon>
        <taxon>Xanthophyceae</taxon>
        <taxon>Tribonematales</taxon>
        <taxon>Tribonemataceae</taxon>
        <taxon>Tribonema</taxon>
    </lineage>
</organism>
<dbReference type="InterPro" id="IPR016024">
    <property type="entry name" value="ARM-type_fold"/>
</dbReference>
<reference evidence="2" key="1">
    <citation type="submission" date="2021-02" db="EMBL/GenBank/DDBJ databases">
        <title>First Annotated Genome of the Yellow-green Alga Tribonema minus.</title>
        <authorList>
            <person name="Mahan K.M."/>
        </authorList>
    </citation>
    <scope>NUCLEOTIDE SEQUENCE</scope>
    <source>
        <strain evidence="2">UTEX B ZZ1240</strain>
    </source>
</reference>
<dbReference type="InterPro" id="IPR011989">
    <property type="entry name" value="ARM-like"/>
</dbReference>
<evidence type="ECO:0000313" key="2">
    <source>
        <dbReference type="EMBL" id="KAG5177112.1"/>
    </source>
</evidence>
<evidence type="ECO:0000313" key="3">
    <source>
        <dbReference type="Proteomes" id="UP000664859"/>
    </source>
</evidence>
<sequence>MPTPPDIAPPPVGVADPATWWDSAISTLIDAAVAAERSPPPPKLPLTQWEYPAPAVRLLAAAQSRAAVAVLCAQLAVTQSAAKTSGGSGAASAAIATGSASLASGQGCASAPPYSQEGRADSATAASTSSASNATDSAALPPPPAKVRTGSGTVANRSSAEDSAAVLAAACRAMARLAHEDYAQLELAHAGAVPAVIAALARYPSSTELQRDGCGALAALALERDWAPVECDSVGQDCRRMVVVARVEQALVLAVQAHGGDDGVLHCVRDVLTNVLTDSAYSSDLDVADFAKRFGQGGGATAVLQALRRATAAAPPTGTGAAALARNAHVAAATPASAAAAAIPPTAAAAAAAANSASAAAAAARGTATATADDVTAAVDTTAADATAAAAVADTTAAAAAAAAVTAAAAATDPTAAAEAALDCDNANVLRLGCLAVKALWQEDCANKDAPAADVCQQVVQCLNKEPWADAAADKSVRMSSIGAIEALAYTPGDAPCALLAAGAAAALTQALRRCNDSHQHKRKRTVYKYTVTENRETDMDLVRAVCAAACALAEAEPSGVRALTHAGLCTELVRALVAKHTYGDSDTVAGVCQTMQALAAEAAQSLEDAGAGVQLSALAADLKHGDRWFCDEELATQCEATAGVITKTTGRGGRGSV</sequence>
<evidence type="ECO:0000256" key="1">
    <source>
        <dbReference type="SAM" id="MobiDB-lite"/>
    </source>
</evidence>
<accession>A0A835YNL6</accession>
<feature type="region of interest" description="Disordered" evidence="1">
    <location>
        <begin position="106"/>
        <end position="156"/>
    </location>
</feature>
<dbReference type="Gene3D" id="1.25.10.10">
    <property type="entry name" value="Leucine-rich Repeat Variant"/>
    <property type="match status" value="2"/>
</dbReference>
<dbReference type="EMBL" id="JAFCMP010000529">
    <property type="protein sequence ID" value="KAG5177112.1"/>
    <property type="molecule type" value="Genomic_DNA"/>
</dbReference>
<proteinExistence type="predicted"/>
<dbReference type="AlphaFoldDB" id="A0A835YNL6"/>
<dbReference type="SUPFAM" id="SSF48371">
    <property type="entry name" value="ARM repeat"/>
    <property type="match status" value="1"/>
</dbReference>
<gene>
    <name evidence="2" type="ORF">JKP88DRAFT_282212</name>
</gene>
<feature type="compositionally biased region" description="Low complexity" evidence="1">
    <location>
        <begin position="121"/>
        <end position="139"/>
    </location>
</feature>
<comment type="caution">
    <text evidence="2">The sequence shown here is derived from an EMBL/GenBank/DDBJ whole genome shotgun (WGS) entry which is preliminary data.</text>
</comment>
<protein>
    <submittedName>
        <fullName evidence="2">Uncharacterized protein</fullName>
    </submittedName>
</protein>
<dbReference type="Proteomes" id="UP000664859">
    <property type="component" value="Unassembled WGS sequence"/>
</dbReference>
<keyword evidence="3" id="KW-1185">Reference proteome</keyword>
<name>A0A835YNL6_9STRA</name>